<accession>A0ABW7ZG29</accession>
<keyword evidence="1" id="KW-1133">Transmembrane helix</keyword>
<organism evidence="2 3">
    <name type="scientific">Nonomuraea typhae</name>
    <dbReference type="NCBI Taxonomy" id="2603600"/>
    <lineage>
        <taxon>Bacteria</taxon>
        <taxon>Bacillati</taxon>
        <taxon>Actinomycetota</taxon>
        <taxon>Actinomycetes</taxon>
        <taxon>Streptosporangiales</taxon>
        <taxon>Streptosporangiaceae</taxon>
        <taxon>Nonomuraea</taxon>
    </lineage>
</organism>
<keyword evidence="1" id="KW-0812">Transmembrane</keyword>
<comment type="caution">
    <text evidence="2">The sequence shown here is derived from an EMBL/GenBank/DDBJ whole genome shotgun (WGS) entry which is preliminary data.</text>
</comment>
<evidence type="ECO:0000256" key="1">
    <source>
        <dbReference type="SAM" id="Phobius"/>
    </source>
</evidence>
<dbReference type="Proteomes" id="UP001612741">
    <property type="component" value="Unassembled WGS sequence"/>
</dbReference>
<feature type="transmembrane region" description="Helical" evidence="1">
    <location>
        <begin position="52"/>
        <end position="72"/>
    </location>
</feature>
<sequence length="74" mass="7781">MLLPTEHSWDPAMPEYSDPDSVLLVTLATAVAALLALLSMVVGYALGKGARIVCVGLLALCVYRLGVVLPHFTG</sequence>
<protein>
    <submittedName>
        <fullName evidence="2">Uncharacterized protein</fullName>
    </submittedName>
</protein>
<keyword evidence="1" id="KW-0472">Membrane</keyword>
<name>A0ABW7ZG29_9ACTN</name>
<keyword evidence="3" id="KW-1185">Reference proteome</keyword>
<proteinExistence type="predicted"/>
<dbReference type="EMBL" id="JBITGY010000029">
    <property type="protein sequence ID" value="MFI6505939.1"/>
    <property type="molecule type" value="Genomic_DNA"/>
</dbReference>
<dbReference type="RefSeq" id="WP_397092403.1">
    <property type="nucleotide sequence ID" value="NZ_JBITGY010000029.1"/>
</dbReference>
<evidence type="ECO:0000313" key="3">
    <source>
        <dbReference type="Proteomes" id="UP001612741"/>
    </source>
</evidence>
<feature type="transmembrane region" description="Helical" evidence="1">
    <location>
        <begin position="22"/>
        <end position="45"/>
    </location>
</feature>
<reference evidence="2 3" key="1">
    <citation type="submission" date="2024-10" db="EMBL/GenBank/DDBJ databases">
        <title>The Natural Products Discovery Center: Release of the First 8490 Sequenced Strains for Exploring Actinobacteria Biosynthetic Diversity.</title>
        <authorList>
            <person name="Kalkreuter E."/>
            <person name="Kautsar S.A."/>
            <person name="Yang D."/>
            <person name="Bader C.D."/>
            <person name="Teijaro C.N."/>
            <person name="Fluegel L."/>
            <person name="Davis C.M."/>
            <person name="Simpson J.R."/>
            <person name="Lauterbach L."/>
            <person name="Steele A.D."/>
            <person name="Gui C."/>
            <person name="Meng S."/>
            <person name="Li G."/>
            <person name="Viehrig K."/>
            <person name="Ye F."/>
            <person name="Su P."/>
            <person name="Kiefer A.F."/>
            <person name="Nichols A."/>
            <person name="Cepeda A.J."/>
            <person name="Yan W."/>
            <person name="Fan B."/>
            <person name="Jiang Y."/>
            <person name="Adhikari A."/>
            <person name="Zheng C.-J."/>
            <person name="Schuster L."/>
            <person name="Cowan T.M."/>
            <person name="Smanski M.J."/>
            <person name="Chevrette M.G."/>
            <person name="De Carvalho L.P.S."/>
            <person name="Shen B."/>
        </authorList>
    </citation>
    <scope>NUCLEOTIDE SEQUENCE [LARGE SCALE GENOMIC DNA]</scope>
    <source>
        <strain evidence="2 3">NPDC050545</strain>
    </source>
</reference>
<evidence type="ECO:0000313" key="2">
    <source>
        <dbReference type="EMBL" id="MFI6505939.1"/>
    </source>
</evidence>
<gene>
    <name evidence="2" type="ORF">ACIBG2_51810</name>
</gene>